<dbReference type="CDD" id="cd03806">
    <property type="entry name" value="GT4_ALG11-like"/>
    <property type="match status" value="1"/>
</dbReference>
<dbReference type="Proteomes" id="UP000005408">
    <property type="component" value="Unassembled WGS sequence"/>
</dbReference>
<comment type="catalytic activity">
    <reaction evidence="12 14">
        <text>an alpha-D-Man-(1-&gt;3)-[alpha-D-Man-(1-&gt;6)]-beta-D-Man-(1-&gt;4)-beta-D-GlcNAc-(1-&gt;4)-alpha-D-GlcNAc-diphospho-di-trans,poly-cis-dolichol + 2 GDP-alpha-D-mannose = an alpha-D-Man-(1-&gt;2)-alpha-D-Man-(1-&gt;2)-alpha-D-Man-(1-&gt;3)-[alpha-D-Man-(1-&gt;6)]-beta-D-Man-(1-&gt;4)-beta-D-GlcNAc-(1-&gt;4)-alpha-D-GlcNAc-diphospho-di-trans,poly-cis-dolichol + 2 GDP + 2 H(+)</text>
        <dbReference type="Rhea" id="RHEA:29523"/>
        <dbReference type="Rhea" id="RHEA-COMP:19515"/>
        <dbReference type="Rhea" id="RHEA-COMP:19516"/>
        <dbReference type="ChEBI" id="CHEBI:15378"/>
        <dbReference type="ChEBI" id="CHEBI:57527"/>
        <dbReference type="ChEBI" id="CHEBI:58189"/>
        <dbReference type="ChEBI" id="CHEBI:132511"/>
        <dbReference type="ChEBI" id="CHEBI:132515"/>
        <dbReference type="EC" id="2.4.1.131"/>
    </reaction>
    <physiologicalReaction direction="left-to-right" evidence="12 14">
        <dbReference type="Rhea" id="RHEA:29524"/>
    </physiologicalReaction>
</comment>
<dbReference type="GO" id="GO:0005789">
    <property type="term" value="C:endoplasmic reticulum membrane"/>
    <property type="evidence" value="ECO:0007669"/>
    <property type="project" value="UniProtKB-SubCell"/>
</dbReference>
<dbReference type="PANTHER" id="PTHR45919:SF1">
    <property type="entry name" value="GDP-MAN:MAN(3)GLCNAC(2)-PP-DOL ALPHA-1,2-MANNOSYLTRANSFERASE"/>
    <property type="match status" value="1"/>
</dbReference>
<proteinExistence type="inferred from homology"/>
<keyword evidence="7 14" id="KW-0808">Transferase</keyword>
<dbReference type="InterPro" id="IPR031814">
    <property type="entry name" value="ALG11_N"/>
</dbReference>
<dbReference type="InterPro" id="IPR001296">
    <property type="entry name" value="Glyco_trans_1"/>
</dbReference>
<dbReference type="Pfam" id="PF00534">
    <property type="entry name" value="Glycos_transf_1"/>
    <property type="match status" value="1"/>
</dbReference>
<evidence type="ECO:0000256" key="4">
    <source>
        <dbReference type="ARBA" id="ARBA00012645"/>
    </source>
</evidence>
<evidence type="ECO:0000256" key="11">
    <source>
        <dbReference type="ARBA" id="ARBA00023136"/>
    </source>
</evidence>
<dbReference type="GO" id="GO:0004377">
    <property type="term" value="F:GDP-Man:Man(3)GlcNAc(2)-PP-Dol alpha-1,2-mannosyltransferase activity"/>
    <property type="evidence" value="ECO:0007669"/>
    <property type="project" value="UniProtKB-UniRule"/>
</dbReference>
<organism evidence="17 18">
    <name type="scientific">Magallana gigas</name>
    <name type="common">Pacific oyster</name>
    <name type="synonym">Crassostrea gigas</name>
    <dbReference type="NCBI Taxonomy" id="29159"/>
    <lineage>
        <taxon>Eukaryota</taxon>
        <taxon>Metazoa</taxon>
        <taxon>Spiralia</taxon>
        <taxon>Lophotrochozoa</taxon>
        <taxon>Mollusca</taxon>
        <taxon>Bivalvia</taxon>
        <taxon>Autobranchia</taxon>
        <taxon>Pteriomorphia</taxon>
        <taxon>Ostreida</taxon>
        <taxon>Ostreoidea</taxon>
        <taxon>Ostreidae</taxon>
        <taxon>Magallana</taxon>
    </lineage>
</organism>
<comment type="function">
    <text evidence="13">GDP-Man:Man(3)GlcNAc(2)-PP-Dol alpha-1,2-mannosyltransferase that operates in the biosynthetic pathway of dolichol-linked oligosaccharides, the glycan precursors employed in protein asparagine (N)-glycosylation. The assembly of dolichol-linked oligosaccharides begins on the cytosolic side of the endoplasmic reticulum membrane and finishes in its lumen. The sequential addition of sugars to dolichol pyrophosphate produces dolichol-linked oligosaccharides containing fourteen sugars, including two GlcNAcs, nine mannoses and three glucoses. Once assembled, the oligosaccharide is transferred from the lipid to nascent proteins by oligosaccharyltransferases. Catalyzes, on the cytoplasmic face of the endoplasmic reticulum, the addition of the fourth and fifth mannose residues to the dolichol-linked oligosaccharide chain, to produce Man(5)GlcNAc(2)-PP-dolichol core oligosaccharide. Man(5)GlcNAc(2)-PP-dolichol is a substrate for ALG3, the following enzyme in the biosynthetic pathway.</text>
</comment>
<evidence type="ECO:0000256" key="12">
    <source>
        <dbReference type="ARBA" id="ARBA00045065"/>
    </source>
</evidence>
<dbReference type="InterPro" id="IPR038013">
    <property type="entry name" value="ALG11"/>
</dbReference>
<dbReference type="GO" id="GO:0006487">
    <property type="term" value="P:protein N-linked glycosylation"/>
    <property type="evidence" value="ECO:0007669"/>
    <property type="project" value="TreeGrafter"/>
</dbReference>
<evidence type="ECO:0000256" key="8">
    <source>
        <dbReference type="ARBA" id="ARBA00022692"/>
    </source>
</evidence>
<evidence type="ECO:0000256" key="6">
    <source>
        <dbReference type="ARBA" id="ARBA00022676"/>
    </source>
</evidence>
<evidence type="ECO:0000313" key="17">
    <source>
        <dbReference type="EnsemblMetazoa" id="G34621.1:cds"/>
    </source>
</evidence>
<feature type="transmembrane region" description="Helical" evidence="14">
    <location>
        <begin position="20"/>
        <end position="48"/>
    </location>
</feature>
<dbReference type="EnsemblMetazoa" id="G34621.1">
    <property type="protein sequence ID" value="G34621.1:cds"/>
    <property type="gene ID" value="G34621"/>
</dbReference>
<evidence type="ECO:0000256" key="2">
    <source>
        <dbReference type="ARBA" id="ARBA00004922"/>
    </source>
</evidence>
<dbReference type="AlphaFoldDB" id="A0A8W8MQP6"/>
<comment type="subcellular location">
    <subcellularLocation>
        <location evidence="1">Endoplasmic reticulum membrane</location>
        <topology evidence="1">Single-pass membrane protein</topology>
    </subcellularLocation>
</comment>
<name>A0A8W8MQP6_MAGGI</name>
<keyword evidence="18" id="KW-1185">Reference proteome</keyword>
<keyword evidence="9 14" id="KW-0256">Endoplasmic reticulum</keyword>
<dbReference type="PANTHER" id="PTHR45919">
    <property type="entry name" value="GDP-MAN:MAN(3)GLCNAC(2)-PP-DOL ALPHA-1,2-MANNOSYLTRANSFERASE"/>
    <property type="match status" value="1"/>
</dbReference>
<sequence>MQYDSLYVQSVHVACQSYIMTILCCLLYVAVSIVILIALTLLFLRLWLKVRRRNYRASIGGRCVLGFFHPYCNAGGGGERVLWVAVRAIQKKYPSVHIVVYTGDTDATPEDISQRARQRFNITLQRPVTFVFLTKRRWVEAYMYPHLTLLGQSLGSVLLGWEALWKCVPDIYIDSMGYAFTLPLFRYLGDCTVGCYVHYPTVSTDMLEKVSTRQEGHNNPSFITKSWFLSTLKVQYYKLFALLYGWAGRRSHAAIVNSTWTFDHIQKLWKMKDRTHIVYPPCDINEFIKIPLDAKRSKHILSISQFRPEKDHPLQIQAFHKFLSGIPDNQKSSYKLLLVGSCRNQGDKDRVETLQKICSDLGITENVDFRLNVSFADLKSLMASSQVGLHTMWNEHFGIGVVELMAAGCIILAHNSGGPKLDIVVPINDQPTGFLASDVKSYATFIMVKTRRIDPEFRVTTPVVKLLKKTFIGISLAVTTVTVFSMFGLRKYFPLHPEKEMERERLKDELIKADYRYMMEEAERIINEQYSDEFQYTDRKPPH</sequence>
<evidence type="ECO:0000256" key="9">
    <source>
        <dbReference type="ARBA" id="ARBA00022824"/>
    </source>
</evidence>
<keyword evidence="11 14" id="KW-0472">Membrane</keyword>
<feature type="domain" description="Glycosyl transferase family 1" evidence="15">
    <location>
        <begin position="286"/>
        <end position="424"/>
    </location>
</feature>
<dbReference type="EC" id="2.4.1.131" evidence="4 14"/>
<accession>A0A8W8MQP6</accession>
<evidence type="ECO:0000259" key="15">
    <source>
        <dbReference type="Pfam" id="PF00534"/>
    </source>
</evidence>
<dbReference type="Gene3D" id="3.40.50.2000">
    <property type="entry name" value="Glycogen Phosphorylase B"/>
    <property type="match status" value="1"/>
</dbReference>
<reference evidence="17" key="1">
    <citation type="submission" date="2022-08" db="UniProtKB">
        <authorList>
            <consortium name="EnsemblMetazoa"/>
        </authorList>
    </citation>
    <scope>IDENTIFICATION</scope>
    <source>
        <strain evidence="17">05x7-T-G4-1.051#20</strain>
    </source>
</reference>
<dbReference type="SUPFAM" id="SSF53756">
    <property type="entry name" value="UDP-Glycosyltransferase/glycogen phosphorylase"/>
    <property type="match status" value="1"/>
</dbReference>
<evidence type="ECO:0000256" key="14">
    <source>
        <dbReference type="RuleBase" id="RU367051"/>
    </source>
</evidence>
<keyword evidence="10 14" id="KW-1133">Transmembrane helix</keyword>
<keyword evidence="8 14" id="KW-0812">Transmembrane</keyword>
<evidence type="ECO:0000256" key="13">
    <source>
        <dbReference type="ARBA" id="ARBA00045128"/>
    </source>
</evidence>
<dbReference type="Pfam" id="PF15924">
    <property type="entry name" value="ALG11_N"/>
    <property type="match status" value="1"/>
</dbReference>
<evidence type="ECO:0000256" key="1">
    <source>
        <dbReference type="ARBA" id="ARBA00004389"/>
    </source>
</evidence>
<evidence type="ECO:0000256" key="10">
    <source>
        <dbReference type="ARBA" id="ARBA00022989"/>
    </source>
</evidence>
<evidence type="ECO:0000256" key="5">
    <source>
        <dbReference type="ARBA" id="ARBA00022018"/>
    </source>
</evidence>
<evidence type="ECO:0000256" key="7">
    <source>
        <dbReference type="ARBA" id="ARBA00022679"/>
    </source>
</evidence>
<protein>
    <recommendedName>
        <fullName evidence="5 14">GDP-Man:Man(3)GlcNAc(2)-PP-Dol alpha-1,2-mannosyltransferase</fullName>
        <ecNumber evidence="4 14">2.4.1.131</ecNumber>
    </recommendedName>
</protein>
<keyword evidence="6 14" id="KW-0328">Glycosyltransferase</keyword>
<evidence type="ECO:0000259" key="16">
    <source>
        <dbReference type="Pfam" id="PF15924"/>
    </source>
</evidence>
<evidence type="ECO:0000256" key="3">
    <source>
        <dbReference type="ARBA" id="ARBA00009481"/>
    </source>
</evidence>
<feature type="domain" description="ALG11 mannosyltransferase N-terminal" evidence="16">
    <location>
        <begin position="64"/>
        <end position="269"/>
    </location>
</feature>
<comment type="similarity">
    <text evidence="3 14">Belongs to the glycosyltransferase group 1 family. Glycosyltransferase 4 subfamily.</text>
</comment>
<evidence type="ECO:0000313" key="18">
    <source>
        <dbReference type="Proteomes" id="UP000005408"/>
    </source>
</evidence>
<comment type="pathway">
    <text evidence="2 14">Protein modification; protein glycosylation.</text>
</comment>